<dbReference type="RefSeq" id="WP_138251265.1">
    <property type="nucleotide sequence ID" value="NZ_AP022616.1"/>
</dbReference>
<evidence type="ECO:0000313" key="2">
    <source>
        <dbReference type="EMBL" id="TLH59510.1"/>
    </source>
</evidence>
<reference evidence="2 3" key="1">
    <citation type="submission" date="2018-01" db="EMBL/GenBank/DDBJ databases">
        <title>Comparative genomics of Mycobacterium mucogenicum and Mycobacterium neoaurum clade members emphasizing tRNA and non-coding RNA.</title>
        <authorList>
            <person name="Behra P.R.K."/>
            <person name="Pettersson B.M.F."/>
            <person name="Das S."/>
            <person name="Dasgupta S."/>
            <person name="Kirsebom L.A."/>
        </authorList>
    </citation>
    <scope>NUCLEOTIDE SEQUENCE [LARGE SCALE GENOMIC DNA]</scope>
    <source>
        <strain evidence="2 3">DSM 45104</strain>
    </source>
</reference>
<organism evidence="2 3">
    <name type="scientific">Mycolicibacterium phocaicum</name>
    <dbReference type="NCBI Taxonomy" id="319706"/>
    <lineage>
        <taxon>Bacteria</taxon>
        <taxon>Bacillati</taxon>
        <taxon>Actinomycetota</taxon>
        <taxon>Actinomycetes</taxon>
        <taxon>Mycobacteriales</taxon>
        <taxon>Mycobacteriaceae</taxon>
        <taxon>Mycolicibacterium</taxon>
    </lineage>
</organism>
<keyword evidence="1" id="KW-0732">Signal</keyword>
<accession>A0AA94RAD3</accession>
<evidence type="ECO:0000256" key="1">
    <source>
        <dbReference type="SAM" id="SignalP"/>
    </source>
</evidence>
<sequence length="145" mass="14363">MTSLRAAGLTLVALSVPWLSVATAGADAAAQLGEVPVVASPTCGGTVSADAQAAPVQAGDQLGHGVRVAIHYDAGIYDGSCTFTDVATWTNLDTGASGRGDITAVSTIDGHYGFIGYANASFPTGSGTVVVTLSSHPGAELRITA</sequence>
<proteinExistence type="predicted"/>
<keyword evidence="3" id="KW-1185">Reference proteome</keyword>
<protein>
    <submittedName>
        <fullName evidence="2">Uncharacterized protein</fullName>
    </submittedName>
</protein>
<name>A0AA94RAD3_9MYCO</name>
<feature type="signal peptide" evidence="1">
    <location>
        <begin position="1"/>
        <end position="24"/>
    </location>
</feature>
<dbReference type="Proteomes" id="UP000309984">
    <property type="component" value="Unassembled WGS sequence"/>
</dbReference>
<evidence type="ECO:0000313" key="3">
    <source>
        <dbReference type="Proteomes" id="UP000309984"/>
    </source>
</evidence>
<gene>
    <name evidence="2" type="ORF">C1S79_27420</name>
</gene>
<dbReference type="EMBL" id="POTM01000065">
    <property type="protein sequence ID" value="TLH59510.1"/>
    <property type="molecule type" value="Genomic_DNA"/>
</dbReference>
<dbReference type="AlphaFoldDB" id="A0AA94RAD3"/>
<feature type="chain" id="PRO_5041699019" evidence="1">
    <location>
        <begin position="25"/>
        <end position="145"/>
    </location>
</feature>
<comment type="caution">
    <text evidence="2">The sequence shown here is derived from an EMBL/GenBank/DDBJ whole genome shotgun (WGS) entry which is preliminary data.</text>
</comment>